<comment type="caution">
    <text evidence="2">The sequence shown here is derived from an EMBL/GenBank/DDBJ whole genome shotgun (WGS) entry which is preliminary data.</text>
</comment>
<feature type="signal peptide" evidence="1">
    <location>
        <begin position="1"/>
        <end position="20"/>
    </location>
</feature>
<dbReference type="EMBL" id="MBFR01000097">
    <property type="protein sequence ID" value="PVU94261.1"/>
    <property type="molecule type" value="Genomic_DNA"/>
</dbReference>
<dbReference type="Proteomes" id="UP000245383">
    <property type="component" value="Unassembled WGS sequence"/>
</dbReference>
<feature type="chain" id="PRO_5015762934" evidence="1">
    <location>
        <begin position="21"/>
        <end position="163"/>
    </location>
</feature>
<evidence type="ECO:0000313" key="2">
    <source>
        <dbReference type="EMBL" id="PVU94261.1"/>
    </source>
</evidence>
<keyword evidence="1" id="KW-0732">Signal</keyword>
<gene>
    <name evidence="2" type="ORF">BB561_002680</name>
</gene>
<keyword evidence="3" id="KW-1185">Reference proteome</keyword>
<evidence type="ECO:0000313" key="3">
    <source>
        <dbReference type="Proteomes" id="UP000245383"/>
    </source>
</evidence>
<dbReference type="PANTHER" id="PTHR40368">
    <property type="entry name" value="YALI0F14399P"/>
    <property type="match status" value="1"/>
</dbReference>
<dbReference type="PANTHER" id="PTHR40368:SF1">
    <property type="entry name" value="YALI0F14399P"/>
    <property type="match status" value="1"/>
</dbReference>
<name>A0A2T9YPP2_9FUNG</name>
<accession>A0A2T9YPP2</accession>
<proteinExistence type="predicted"/>
<dbReference type="OrthoDB" id="18530at2759"/>
<protein>
    <submittedName>
        <fullName evidence="2">Uncharacterized protein</fullName>
    </submittedName>
</protein>
<sequence>MTFICKLLFLFCALIQVIFAVTPQRTIGYQKDDPVLVECAELDDIGKEVIDSQGEYVYKPMPNCIETRKPFALTYGSDLVLQCSLREFDSFYLHLEISARMDKPLRCRIAASKDINPTYIPLFLHFQQTSDAGRFVKLITNFNSIFHYRAGFISAGSIYSGNV</sequence>
<evidence type="ECO:0000256" key="1">
    <source>
        <dbReference type="SAM" id="SignalP"/>
    </source>
</evidence>
<reference evidence="2 3" key="1">
    <citation type="journal article" date="2018" name="MBio">
        <title>Comparative Genomics Reveals the Core Gene Toolbox for the Fungus-Insect Symbiosis.</title>
        <authorList>
            <person name="Wang Y."/>
            <person name="Stata M."/>
            <person name="Wang W."/>
            <person name="Stajich J.E."/>
            <person name="White M.M."/>
            <person name="Moncalvo J.M."/>
        </authorList>
    </citation>
    <scope>NUCLEOTIDE SEQUENCE [LARGE SCALE GENOMIC DNA]</scope>
    <source>
        <strain evidence="2 3">SWE-8-4</strain>
    </source>
</reference>
<dbReference type="STRING" id="133385.A0A2T9YPP2"/>
<organism evidence="2 3">
    <name type="scientific">Smittium simulii</name>
    <dbReference type="NCBI Taxonomy" id="133385"/>
    <lineage>
        <taxon>Eukaryota</taxon>
        <taxon>Fungi</taxon>
        <taxon>Fungi incertae sedis</taxon>
        <taxon>Zoopagomycota</taxon>
        <taxon>Kickxellomycotina</taxon>
        <taxon>Harpellomycetes</taxon>
        <taxon>Harpellales</taxon>
        <taxon>Legeriomycetaceae</taxon>
        <taxon>Smittium</taxon>
    </lineage>
</organism>
<dbReference type="AlphaFoldDB" id="A0A2T9YPP2"/>